<dbReference type="InterPro" id="IPR020347">
    <property type="entry name" value="Pop8"/>
</dbReference>
<dbReference type="EMBL" id="KL584703">
    <property type="protein sequence ID" value="KEQ76795.1"/>
    <property type="molecule type" value="Genomic_DNA"/>
</dbReference>
<dbReference type="GO" id="GO:0000171">
    <property type="term" value="F:ribonuclease MRP activity"/>
    <property type="evidence" value="ECO:0007669"/>
    <property type="project" value="TreeGrafter"/>
</dbReference>
<dbReference type="GO" id="GO:0000172">
    <property type="term" value="C:ribonuclease MRP complex"/>
    <property type="evidence" value="ECO:0007669"/>
    <property type="project" value="InterPro"/>
</dbReference>
<dbReference type="HOGENOM" id="CLU_115053_0_0_1"/>
<dbReference type="GO" id="GO:0034965">
    <property type="term" value="P:intronic box C/D snoRNA processing"/>
    <property type="evidence" value="ECO:0007669"/>
    <property type="project" value="TreeGrafter"/>
</dbReference>
<sequence length="148" mass="16062">MSNEKEAEVSPNVEMTDVDSHTAVKRKRSEKTSSTVTQFTIRNPQWSYLHLSLITNSPNYQLDALTAHLHLRAALSQFLGLHGTAMPIDILKLSGNDVYVRVPNEDSSAVVIAVGGWVGKAGEGWRVKNSGSWGAGLHSSTTGADLFK</sequence>
<dbReference type="GO" id="GO:0004526">
    <property type="term" value="F:ribonuclease P activity"/>
    <property type="evidence" value="ECO:0007669"/>
    <property type="project" value="TreeGrafter"/>
</dbReference>
<protein>
    <recommendedName>
        <fullName evidence="2">Ribonucleases P/MRP subunit Pop8-like domain-containing protein</fullName>
    </recommendedName>
</protein>
<feature type="region of interest" description="Disordered" evidence="1">
    <location>
        <begin position="1"/>
        <end position="36"/>
    </location>
</feature>
<organism evidence="3 4">
    <name type="scientific">Aureobasidium namibiae CBS 147.97</name>
    <dbReference type="NCBI Taxonomy" id="1043004"/>
    <lineage>
        <taxon>Eukaryota</taxon>
        <taxon>Fungi</taxon>
        <taxon>Dikarya</taxon>
        <taxon>Ascomycota</taxon>
        <taxon>Pezizomycotina</taxon>
        <taxon>Dothideomycetes</taxon>
        <taxon>Dothideomycetidae</taxon>
        <taxon>Dothideales</taxon>
        <taxon>Saccotheciaceae</taxon>
        <taxon>Aureobasidium</taxon>
    </lineage>
</organism>
<dbReference type="OrthoDB" id="5530243at2759"/>
<dbReference type="GO" id="GO:0008033">
    <property type="term" value="P:tRNA processing"/>
    <property type="evidence" value="ECO:0007669"/>
    <property type="project" value="InterPro"/>
</dbReference>
<feature type="domain" description="Ribonucleases P/MRP subunit Pop8-like" evidence="2">
    <location>
        <begin position="45"/>
        <end position="117"/>
    </location>
</feature>
<dbReference type="PANTHER" id="PTHR28173:SF1">
    <property type="entry name" value="RIBONUCLEASES P_MRP PROTEIN SUBUNIT POP8"/>
    <property type="match status" value="1"/>
</dbReference>
<evidence type="ECO:0000313" key="3">
    <source>
        <dbReference type="EMBL" id="KEQ76795.1"/>
    </source>
</evidence>
<dbReference type="Pfam" id="PF20976">
    <property type="entry name" value="Pop8"/>
    <property type="match status" value="1"/>
</dbReference>
<evidence type="ECO:0000256" key="1">
    <source>
        <dbReference type="SAM" id="MobiDB-lite"/>
    </source>
</evidence>
<evidence type="ECO:0000259" key="2">
    <source>
        <dbReference type="Pfam" id="PF20976"/>
    </source>
</evidence>
<dbReference type="GO" id="GO:0000294">
    <property type="term" value="P:nuclear-transcribed mRNA catabolic process, RNase MRP-dependent"/>
    <property type="evidence" value="ECO:0007669"/>
    <property type="project" value="TreeGrafter"/>
</dbReference>
<reference evidence="3 4" key="1">
    <citation type="journal article" date="2014" name="BMC Genomics">
        <title>Genome sequencing of four Aureobasidium pullulans varieties: biotechnological potential, stress tolerance, and description of new species.</title>
        <authorList>
            <person name="Gostin Ar C."/>
            <person name="Ohm R.A."/>
            <person name="Kogej T."/>
            <person name="Sonjak S."/>
            <person name="Turk M."/>
            <person name="Zajc J."/>
            <person name="Zalar P."/>
            <person name="Grube M."/>
            <person name="Sun H."/>
            <person name="Han J."/>
            <person name="Sharma A."/>
            <person name="Chiniquy J."/>
            <person name="Ngan C.Y."/>
            <person name="Lipzen A."/>
            <person name="Barry K."/>
            <person name="Grigoriev I.V."/>
            <person name="Gunde-Cimerman N."/>
        </authorList>
    </citation>
    <scope>NUCLEOTIDE SEQUENCE [LARGE SCALE GENOMIC DNA]</scope>
    <source>
        <strain evidence="3 4">CBS 147.97</strain>
    </source>
</reference>
<dbReference type="InterPro" id="IPR049128">
    <property type="entry name" value="Pop8-like_dom"/>
</dbReference>
<dbReference type="Proteomes" id="UP000027730">
    <property type="component" value="Unassembled WGS sequence"/>
</dbReference>
<accession>A0A074WUA6</accession>
<proteinExistence type="predicted"/>
<dbReference type="STRING" id="1043004.A0A074WUA6"/>
<keyword evidence="4" id="KW-1185">Reference proteome</keyword>
<dbReference type="AlphaFoldDB" id="A0A074WUA6"/>
<dbReference type="RefSeq" id="XP_013431359.1">
    <property type="nucleotide sequence ID" value="XM_013575905.1"/>
</dbReference>
<evidence type="ECO:0000313" key="4">
    <source>
        <dbReference type="Proteomes" id="UP000027730"/>
    </source>
</evidence>
<dbReference type="GO" id="GO:0005655">
    <property type="term" value="C:nucleolar ribonuclease P complex"/>
    <property type="evidence" value="ECO:0007669"/>
    <property type="project" value="InterPro"/>
</dbReference>
<dbReference type="GeneID" id="25416244"/>
<name>A0A074WUA6_9PEZI</name>
<dbReference type="PANTHER" id="PTHR28173">
    <property type="entry name" value="RIBONUCLEASES P/MRP PROTEIN SUBUNIT POP8"/>
    <property type="match status" value="1"/>
</dbReference>
<gene>
    <name evidence="3" type="ORF">M436DRAFT_78535</name>
</gene>